<reference evidence="1 2" key="1">
    <citation type="submission" date="2021-06" db="EMBL/GenBank/DDBJ databases">
        <title>Caerostris extrusa draft genome.</title>
        <authorList>
            <person name="Kono N."/>
            <person name="Arakawa K."/>
        </authorList>
    </citation>
    <scope>NUCLEOTIDE SEQUENCE [LARGE SCALE GENOMIC DNA]</scope>
</reference>
<comment type="caution">
    <text evidence="1">The sequence shown here is derived from an EMBL/GenBank/DDBJ whole genome shotgun (WGS) entry which is preliminary data.</text>
</comment>
<accession>A0AAV4VB49</accession>
<organism evidence="1 2">
    <name type="scientific">Caerostris extrusa</name>
    <name type="common">Bark spider</name>
    <name type="synonym">Caerostris bankana</name>
    <dbReference type="NCBI Taxonomy" id="172846"/>
    <lineage>
        <taxon>Eukaryota</taxon>
        <taxon>Metazoa</taxon>
        <taxon>Ecdysozoa</taxon>
        <taxon>Arthropoda</taxon>
        <taxon>Chelicerata</taxon>
        <taxon>Arachnida</taxon>
        <taxon>Araneae</taxon>
        <taxon>Araneomorphae</taxon>
        <taxon>Entelegynae</taxon>
        <taxon>Araneoidea</taxon>
        <taxon>Araneidae</taxon>
        <taxon>Caerostris</taxon>
    </lineage>
</organism>
<sequence>MDQEPKFNESKGLVWINNQKTWDELETTVFTSRRLNGREMNIVENVQCFIHKSVNRQTSLPHLYASSLMVRSENILITTALHLSAYRKGKSAINSADNLCR</sequence>
<proteinExistence type="predicted"/>
<name>A0AAV4VB49_CAEEX</name>
<dbReference type="EMBL" id="BPLR01014205">
    <property type="protein sequence ID" value="GIY67156.1"/>
    <property type="molecule type" value="Genomic_DNA"/>
</dbReference>
<dbReference type="Proteomes" id="UP001054945">
    <property type="component" value="Unassembled WGS sequence"/>
</dbReference>
<evidence type="ECO:0000313" key="2">
    <source>
        <dbReference type="Proteomes" id="UP001054945"/>
    </source>
</evidence>
<gene>
    <name evidence="1" type="ORF">CEXT_13161</name>
</gene>
<protein>
    <submittedName>
        <fullName evidence="1">Uncharacterized protein</fullName>
    </submittedName>
</protein>
<evidence type="ECO:0000313" key="1">
    <source>
        <dbReference type="EMBL" id="GIY67156.1"/>
    </source>
</evidence>
<keyword evidence="2" id="KW-1185">Reference proteome</keyword>
<dbReference type="AlphaFoldDB" id="A0AAV4VB49"/>